<evidence type="ECO:0000313" key="1">
    <source>
        <dbReference type="EMBL" id="PNY29995.1"/>
    </source>
</evidence>
<proteinExistence type="predicted"/>
<gene>
    <name evidence="1" type="ORF">TCAP_00060</name>
</gene>
<dbReference type="OrthoDB" id="4924398at2759"/>
<organism evidence="1 2">
    <name type="scientific">Tolypocladium capitatum</name>
    <dbReference type="NCBI Taxonomy" id="45235"/>
    <lineage>
        <taxon>Eukaryota</taxon>
        <taxon>Fungi</taxon>
        <taxon>Dikarya</taxon>
        <taxon>Ascomycota</taxon>
        <taxon>Pezizomycotina</taxon>
        <taxon>Sordariomycetes</taxon>
        <taxon>Hypocreomycetidae</taxon>
        <taxon>Hypocreales</taxon>
        <taxon>Ophiocordycipitaceae</taxon>
        <taxon>Tolypocladium</taxon>
    </lineage>
</organism>
<comment type="caution">
    <text evidence="1">The sequence shown here is derived from an EMBL/GenBank/DDBJ whole genome shotgun (WGS) entry which is preliminary data.</text>
</comment>
<dbReference type="AlphaFoldDB" id="A0A2K3QR48"/>
<evidence type="ECO:0000313" key="2">
    <source>
        <dbReference type="Proteomes" id="UP000236621"/>
    </source>
</evidence>
<keyword evidence="2" id="KW-1185">Reference proteome</keyword>
<dbReference type="STRING" id="45235.A0A2K3QR48"/>
<sequence>MEAPSFQLSDFAATPKTPSGLEALSIHQRARRHPRSRIVVEPLLWTKLQLELLRCTFSGPFPAPLAIMKLEYPSDADCTETFEAFFLGGRYRDREDAVRYLLGGMYGPLETFSDLYFCLGGYRSILLPCSYFCLRDECEGDNIGPVPPIVAHIDYRHVVWMREMKTVRLCNGTRSNRSSATLAEVKKKRFAPKEPLHEPYLVALLIALAQQQWRSLGPARTKQLSGVNPKVLYTSDDGEFLYLYTTSVSSALIGMFHDPAVAPTAPQSLPVQIIAIACKPLNTLRNRVMALVLSATSLEEVGKSDDLVAYK</sequence>
<accession>A0A2K3QR48</accession>
<protein>
    <submittedName>
        <fullName evidence="1">Uncharacterized protein</fullName>
    </submittedName>
</protein>
<reference evidence="1 2" key="1">
    <citation type="submission" date="2017-08" db="EMBL/GenBank/DDBJ databases">
        <title>Harnessing the power of phylogenomics to disentangle the directionality and signatures of interkingdom host jumping in the parasitic fungal genus Tolypocladium.</title>
        <authorList>
            <person name="Quandt C.A."/>
            <person name="Patterson W."/>
            <person name="Spatafora J.W."/>
        </authorList>
    </citation>
    <scope>NUCLEOTIDE SEQUENCE [LARGE SCALE GENOMIC DNA]</scope>
    <source>
        <strain evidence="1 2">CBS 113982</strain>
    </source>
</reference>
<name>A0A2K3QR48_9HYPO</name>
<dbReference type="Proteomes" id="UP000236621">
    <property type="component" value="Unassembled WGS sequence"/>
</dbReference>
<dbReference type="EMBL" id="NRSZ01000015">
    <property type="protein sequence ID" value="PNY29995.1"/>
    <property type="molecule type" value="Genomic_DNA"/>
</dbReference>